<dbReference type="EMBL" id="JQIF01000110">
    <property type="protein sequence ID" value="KGJ51510.1"/>
    <property type="molecule type" value="Genomic_DNA"/>
</dbReference>
<comment type="caution">
    <text evidence="1">The sequence shown here is derived from an EMBL/GenBank/DDBJ whole genome shotgun (WGS) entry which is preliminary data.</text>
</comment>
<reference evidence="1 2" key="1">
    <citation type="submission" date="2014-08" db="EMBL/GenBank/DDBJ databases">
        <title>Clostridium innocuum, an unnegligible vancomycin-resistant pathogen causing extra-intestinal infections.</title>
        <authorList>
            <person name="Feng Y."/>
            <person name="Chiu C.-H."/>
        </authorList>
    </citation>
    <scope>NUCLEOTIDE SEQUENCE [LARGE SCALE GENOMIC DNA]</scope>
    <source>
        <strain evidence="1 2">AN88</strain>
    </source>
</reference>
<organism evidence="1 2">
    <name type="scientific">Clostridium innocuum</name>
    <dbReference type="NCBI Taxonomy" id="1522"/>
    <lineage>
        <taxon>Bacteria</taxon>
        <taxon>Bacillati</taxon>
        <taxon>Bacillota</taxon>
        <taxon>Clostridia</taxon>
        <taxon>Eubacteriales</taxon>
        <taxon>Clostridiaceae</taxon>
        <taxon>Clostridium</taxon>
    </lineage>
</organism>
<name>A0A099I1D1_CLOIN</name>
<evidence type="ECO:0000313" key="2">
    <source>
        <dbReference type="Proteomes" id="UP000030008"/>
    </source>
</evidence>
<accession>A0A099I1D1</accession>
<proteinExistence type="predicted"/>
<evidence type="ECO:0000313" key="1">
    <source>
        <dbReference type="EMBL" id="KGJ51510.1"/>
    </source>
</evidence>
<dbReference type="Proteomes" id="UP000030008">
    <property type="component" value="Unassembled WGS sequence"/>
</dbReference>
<dbReference type="AlphaFoldDB" id="A0A099I1D1"/>
<gene>
    <name evidence="1" type="ORF">CIAN88_20330</name>
</gene>
<sequence>MNHYEMEYGPFIKNLKDVMIHQKPQKSIAVWIIQVCRERGKANAVGARVSPLRGFLYKVIYIPLSTIMARNSIDR</sequence>
<protein>
    <submittedName>
        <fullName evidence="1">Uncharacterized protein</fullName>
    </submittedName>
</protein>